<feature type="domain" description="Peptidase M12A" evidence="8">
    <location>
        <begin position="42"/>
        <end position="240"/>
    </location>
</feature>
<comment type="caution">
    <text evidence="9">The sequence shown here is derived from an EMBL/GenBank/DDBJ whole genome shotgun (WGS) entry which is preliminary data.</text>
</comment>
<keyword evidence="1 6" id="KW-0645">Protease</keyword>
<evidence type="ECO:0000256" key="1">
    <source>
        <dbReference type="ARBA" id="ARBA00022670"/>
    </source>
</evidence>
<keyword evidence="5 6" id="KW-0482">Metalloprotease</keyword>
<dbReference type="PANTHER" id="PTHR10127:SF780">
    <property type="entry name" value="METALLOENDOPEPTIDASE"/>
    <property type="match status" value="1"/>
</dbReference>
<dbReference type="CDD" id="cd04280">
    <property type="entry name" value="ZnMc_astacin_like"/>
    <property type="match status" value="1"/>
</dbReference>
<dbReference type="Proteomes" id="UP000708208">
    <property type="component" value="Unassembled WGS sequence"/>
</dbReference>
<feature type="active site" evidence="6">
    <location>
        <position position="142"/>
    </location>
</feature>
<keyword evidence="10" id="KW-1185">Reference proteome</keyword>
<evidence type="ECO:0000256" key="6">
    <source>
        <dbReference type="PROSITE-ProRule" id="PRU01211"/>
    </source>
</evidence>
<evidence type="ECO:0000259" key="8">
    <source>
        <dbReference type="PROSITE" id="PS51864"/>
    </source>
</evidence>
<keyword evidence="2 6" id="KW-0479">Metal-binding</keyword>
<evidence type="ECO:0000256" key="4">
    <source>
        <dbReference type="ARBA" id="ARBA00022833"/>
    </source>
</evidence>
<organism evidence="9 10">
    <name type="scientific">Allacma fusca</name>
    <dbReference type="NCBI Taxonomy" id="39272"/>
    <lineage>
        <taxon>Eukaryota</taxon>
        <taxon>Metazoa</taxon>
        <taxon>Ecdysozoa</taxon>
        <taxon>Arthropoda</taxon>
        <taxon>Hexapoda</taxon>
        <taxon>Collembola</taxon>
        <taxon>Symphypleona</taxon>
        <taxon>Sminthuridae</taxon>
        <taxon>Allacma</taxon>
    </lineage>
</organism>
<dbReference type="PROSITE" id="PS51864">
    <property type="entry name" value="ASTACIN"/>
    <property type="match status" value="1"/>
</dbReference>
<proteinExistence type="predicted"/>
<dbReference type="EMBL" id="CAJVCH010286062">
    <property type="protein sequence ID" value="CAG7784928.1"/>
    <property type="molecule type" value="Genomic_DNA"/>
</dbReference>
<dbReference type="GO" id="GO:0008270">
    <property type="term" value="F:zinc ion binding"/>
    <property type="evidence" value="ECO:0007669"/>
    <property type="project" value="UniProtKB-UniRule"/>
</dbReference>
<feature type="binding site" evidence="6">
    <location>
        <position position="145"/>
    </location>
    <ligand>
        <name>Zn(2+)</name>
        <dbReference type="ChEBI" id="CHEBI:29105"/>
        <note>catalytic</note>
    </ligand>
</feature>
<dbReference type="PANTHER" id="PTHR10127">
    <property type="entry name" value="DISCOIDIN, CUB, EGF, LAMININ , AND ZINC METALLOPROTEASE DOMAIN CONTAINING"/>
    <property type="match status" value="1"/>
</dbReference>
<gene>
    <name evidence="9" type="ORF">AFUS01_LOCUS23586</name>
</gene>
<protein>
    <recommendedName>
        <fullName evidence="8">Peptidase M12A domain-containing protein</fullName>
    </recommendedName>
</protein>
<keyword evidence="7" id="KW-0732">Signal</keyword>
<evidence type="ECO:0000256" key="7">
    <source>
        <dbReference type="SAM" id="SignalP"/>
    </source>
</evidence>
<dbReference type="InterPro" id="IPR006026">
    <property type="entry name" value="Peptidase_Metallo"/>
</dbReference>
<dbReference type="Pfam" id="PF01400">
    <property type="entry name" value="Astacin"/>
    <property type="match status" value="1"/>
</dbReference>
<feature type="signal peptide" evidence="7">
    <location>
        <begin position="1"/>
        <end position="21"/>
    </location>
</feature>
<evidence type="ECO:0000256" key="3">
    <source>
        <dbReference type="ARBA" id="ARBA00022801"/>
    </source>
</evidence>
<dbReference type="InterPro" id="IPR001506">
    <property type="entry name" value="Peptidase_M12A"/>
</dbReference>
<sequence length="240" mass="27513">MSSGFHFHSLHFVVIIAGTNAIPVSIGKNPMLGQHYQGDILNPLKFKSNVLSQQWPHKTMVYKIGFGFSTEEQRLIFDAMNEIQSKTCIKFRQASYFWDRDYVIYTKVATGCSAHVGKTGGQQFINLEPGCFNGGHTITMHETIHALGIGHEHNRPDRDNFVIIYYDRIMPEHRYAFEKDDSNTFGVPYDYSSIMHYRKDAFAIRPWETTIAPKTMGTVMGESTHLSNGDTEKLKRMYRC</sequence>
<feature type="binding site" evidence="6">
    <location>
        <position position="151"/>
    </location>
    <ligand>
        <name>Zn(2+)</name>
        <dbReference type="ChEBI" id="CHEBI:29105"/>
        <note>catalytic</note>
    </ligand>
</feature>
<evidence type="ECO:0000313" key="9">
    <source>
        <dbReference type="EMBL" id="CAG7784928.1"/>
    </source>
</evidence>
<dbReference type="GO" id="GO:0006508">
    <property type="term" value="P:proteolysis"/>
    <property type="evidence" value="ECO:0007669"/>
    <property type="project" value="UniProtKB-KW"/>
</dbReference>
<dbReference type="AlphaFoldDB" id="A0A8J2K9W8"/>
<reference evidence="9" key="1">
    <citation type="submission" date="2021-06" db="EMBL/GenBank/DDBJ databases">
        <authorList>
            <person name="Hodson N. C."/>
            <person name="Mongue J. A."/>
            <person name="Jaron S. K."/>
        </authorList>
    </citation>
    <scope>NUCLEOTIDE SEQUENCE</scope>
</reference>
<dbReference type="OrthoDB" id="291007at2759"/>
<evidence type="ECO:0000313" key="10">
    <source>
        <dbReference type="Proteomes" id="UP000708208"/>
    </source>
</evidence>
<feature type="binding site" evidence="6">
    <location>
        <position position="141"/>
    </location>
    <ligand>
        <name>Zn(2+)</name>
        <dbReference type="ChEBI" id="CHEBI:29105"/>
        <note>catalytic</note>
    </ligand>
</feature>
<evidence type="ECO:0000256" key="2">
    <source>
        <dbReference type="ARBA" id="ARBA00022723"/>
    </source>
</evidence>
<accession>A0A8J2K9W8</accession>
<feature type="chain" id="PRO_5035301274" description="Peptidase M12A domain-containing protein" evidence="7">
    <location>
        <begin position="22"/>
        <end position="240"/>
    </location>
</feature>
<name>A0A8J2K9W8_9HEXA</name>
<keyword evidence="4 6" id="KW-0862">Zinc</keyword>
<evidence type="ECO:0000256" key="5">
    <source>
        <dbReference type="ARBA" id="ARBA00023049"/>
    </source>
</evidence>
<comment type="caution">
    <text evidence="6">Lacks conserved residue(s) required for the propagation of feature annotation.</text>
</comment>
<comment type="cofactor">
    <cofactor evidence="6">
        <name>Zn(2+)</name>
        <dbReference type="ChEBI" id="CHEBI:29105"/>
    </cofactor>
    <text evidence="6">Binds 1 zinc ion per subunit.</text>
</comment>
<dbReference type="InterPro" id="IPR034035">
    <property type="entry name" value="Astacin-like_dom"/>
</dbReference>
<keyword evidence="3 6" id="KW-0378">Hydrolase</keyword>
<dbReference type="GO" id="GO:0004222">
    <property type="term" value="F:metalloendopeptidase activity"/>
    <property type="evidence" value="ECO:0007669"/>
    <property type="project" value="UniProtKB-UniRule"/>
</dbReference>
<dbReference type="SMART" id="SM00235">
    <property type="entry name" value="ZnMc"/>
    <property type="match status" value="1"/>
</dbReference>